<dbReference type="InterPro" id="IPR009009">
    <property type="entry name" value="RlpA-like_DPBB"/>
</dbReference>
<reference evidence="9" key="1">
    <citation type="submission" date="2017-06" db="EMBL/GenBank/DDBJ databases">
        <authorList>
            <person name="Varghese N."/>
            <person name="Submissions S."/>
        </authorList>
    </citation>
    <scope>NUCLEOTIDE SEQUENCE [LARGE SCALE GENOMIC DNA]</scope>
    <source>
        <strain evidence="9">DSM 137</strain>
    </source>
</reference>
<gene>
    <name evidence="3" type="primary">rlpA</name>
    <name evidence="8" type="ORF">SAMN06265338_1016</name>
</gene>
<dbReference type="InterPro" id="IPR034718">
    <property type="entry name" value="RlpA"/>
</dbReference>
<dbReference type="SUPFAM" id="SSF50685">
    <property type="entry name" value="Barwin-like endoglucanases"/>
    <property type="match status" value="1"/>
</dbReference>
<dbReference type="InterPro" id="IPR036908">
    <property type="entry name" value="RlpA-like_sf"/>
</dbReference>
<dbReference type="RefSeq" id="WP_088518528.1">
    <property type="nucleotide sequence ID" value="NZ_FYDG01000001.1"/>
</dbReference>
<dbReference type="PANTHER" id="PTHR34183:SF1">
    <property type="entry name" value="ENDOLYTIC PEPTIDOGLYCAN TRANSGLYCOSYLASE RLPA"/>
    <property type="match status" value="1"/>
</dbReference>
<protein>
    <recommendedName>
        <fullName evidence="3">Endolytic peptidoglycan transglycosylase RlpA</fullName>
        <ecNumber evidence="3">4.2.2.-</ecNumber>
    </recommendedName>
</protein>
<evidence type="ECO:0000256" key="4">
    <source>
        <dbReference type="RuleBase" id="RU003495"/>
    </source>
</evidence>
<keyword evidence="1 3" id="KW-0456">Lyase</keyword>
<dbReference type="NCBIfam" id="TIGR00413">
    <property type="entry name" value="rlpA"/>
    <property type="match status" value="1"/>
</dbReference>
<dbReference type="GO" id="GO:0000270">
    <property type="term" value="P:peptidoglycan metabolic process"/>
    <property type="evidence" value="ECO:0007669"/>
    <property type="project" value="UniProtKB-UniRule"/>
</dbReference>
<keyword evidence="3" id="KW-0472">Membrane</keyword>
<dbReference type="GO" id="GO:0071555">
    <property type="term" value="P:cell wall organization"/>
    <property type="evidence" value="ECO:0007669"/>
    <property type="project" value="UniProtKB-KW"/>
</dbReference>
<dbReference type="HAMAP" id="MF_02071">
    <property type="entry name" value="RlpA"/>
    <property type="match status" value="1"/>
</dbReference>
<dbReference type="EMBL" id="FYDG01000001">
    <property type="protein sequence ID" value="SNB50943.1"/>
    <property type="molecule type" value="Genomic_DNA"/>
</dbReference>
<keyword evidence="3" id="KW-1003">Cell membrane</keyword>
<evidence type="ECO:0000256" key="3">
    <source>
        <dbReference type="HAMAP-Rule" id="MF_02071"/>
    </source>
</evidence>
<evidence type="ECO:0000259" key="7">
    <source>
        <dbReference type="Pfam" id="PF03330"/>
    </source>
</evidence>
<feature type="domain" description="RlpA-like protein double-psi beta-barrel" evidence="7">
    <location>
        <begin position="84"/>
        <end position="172"/>
    </location>
</feature>
<dbReference type="Pfam" id="PF03330">
    <property type="entry name" value="DPBB_1"/>
    <property type="match status" value="1"/>
</dbReference>
<evidence type="ECO:0000256" key="1">
    <source>
        <dbReference type="ARBA" id="ARBA00023239"/>
    </source>
</evidence>
<proteinExistence type="inferred from homology"/>
<dbReference type="PANTHER" id="PTHR34183">
    <property type="entry name" value="ENDOLYTIC PEPTIDOGLYCAN TRANSGLYCOSYLASE RLPA"/>
    <property type="match status" value="1"/>
</dbReference>
<evidence type="ECO:0000313" key="8">
    <source>
        <dbReference type="EMBL" id="SNB50943.1"/>
    </source>
</evidence>
<evidence type="ECO:0000313" key="9">
    <source>
        <dbReference type="Proteomes" id="UP000198418"/>
    </source>
</evidence>
<feature type="region of interest" description="Disordered" evidence="5">
    <location>
        <begin position="240"/>
        <end position="326"/>
    </location>
</feature>
<evidence type="ECO:0000256" key="5">
    <source>
        <dbReference type="SAM" id="MobiDB-lite"/>
    </source>
</evidence>
<comment type="function">
    <text evidence="3">Lytic transglycosylase with a strong preference for naked glycan strands that lack stem peptides.</text>
</comment>
<evidence type="ECO:0000256" key="6">
    <source>
        <dbReference type="SAM" id="SignalP"/>
    </source>
</evidence>
<keyword evidence="2 3" id="KW-0961">Cell wall biogenesis/degradation</keyword>
<organism evidence="8 9">
    <name type="scientific">Rhodoblastus acidophilus</name>
    <name type="common">Rhodopseudomonas acidophila</name>
    <dbReference type="NCBI Taxonomy" id="1074"/>
    <lineage>
        <taxon>Bacteria</taxon>
        <taxon>Pseudomonadati</taxon>
        <taxon>Pseudomonadota</taxon>
        <taxon>Alphaproteobacteria</taxon>
        <taxon>Hyphomicrobiales</taxon>
        <taxon>Rhodoblastaceae</taxon>
        <taxon>Rhodoblastus</taxon>
    </lineage>
</organism>
<dbReference type="CDD" id="cd22268">
    <property type="entry name" value="DPBB_RlpA-like"/>
    <property type="match status" value="1"/>
</dbReference>
<sequence>MNRFVTLSLVVAVLGLGGCAQQRQAQLKTHGKEYFPESTYGRASPRVVADGEDVPKGGGQYLVGKPYSVAGKTYVPSERKFAGVGLASWYGDAFHGRRTANGEVYDKDSVSGAHPTMPLPSYARITNLRNHRSIIVRVNDRGPYHDNRIMDLSSRAAEALDYRRFGTAKVKVEYVGKASLGGSDDEKLMATLRTDGAPARLDDFALSPTMVADRAEPPAEQPAPAQTAREIERVAMIQQATAPRESVQPERRAAEVPPPPPRPERQASIHPAPPTPPVKPATEQPLTLNDLRPLAQLPSHPPAPPQRPLYLGTTPGADTPIRVSRR</sequence>
<comment type="similarity">
    <text evidence="3 4">Belongs to the RlpA family.</text>
</comment>
<feature type="chain" id="PRO_5013406128" description="Endolytic peptidoglycan transglycosylase RlpA" evidence="6">
    <location>
        <begin position="26"/>
        <end position="326"/>
    </location>
</feature>
<keyword evidence="3" id="KW-0564">Palmitate</keyword>
<comment type="subcellular location">
    <subcellularLocation>
        <location evidence="3">Cell membrane</location>
        <topology evidence="3">Lipid-anchor</topology>
    </subcellularLocation>
</comment>
<evidence type="ECO:0000256" key="2">
    <source>
        <dbReference type="ARBA" id="ARBA00023316"/>
    </source>
</evidence>
<keyword evidence="3 8" id="KW-0449">Lipoprotein</keyword>
<dbReference type="Gene3D" id="2.40.40.10">
    <property type="entry name" value="RlpA-like domain"/>
    <property type="match status" value="1"/>
</dbReference>
<name>A0A212PVG8_RHOAC</name>
<feature type="signal peptide" evidence="6">
    <location>
        <begin position="1"/>
        <end position="25"/>
    </location>
</feature>
<dbReference type="OrthoDB" id="9779128at2"/>
<dbReference type="PROSITE" id="PS51257">
    <property type="entry name" value="PROKAR_LIPOPROTEIN"/>
    <property type="match status" value="1"/>
</dbReference>
<dbReference type="GO" id="GO:0008932">
    <property type="term" value="F:lytic endotransglycosylase activity"/>
    <property type="evidence" value="ECO:0007669"/>
    <property type="project" value="UniProtKB-UniRule"/>
</dbReference>
<keyword evidence="9" id="KW-1185">Reference proteome</keyword>
<keyword evidence="6" id="KW-0732">Signal</keyword>
<dbReference type="InterPro" id="IPR012997">
    <property type="entry name" value="RplA"/>
</dbReference>
<dbReference type="GO" id="GO:0005886">
    <property type="term" value="C:plasma membrane"/>
    <property type="evidence" value="ECO:0007669"/>
    <property type="project" value="UniProtKB-SubCell"/>
</dbReference>
<accession>A0A212PVG8</accession>
<dbReference type="AlphaFoldDB" id="A0A212PVG8"/>
<dbReference type="EC" id="4.2.2.-" evidence="3"/>
<dbReference type="Proteomes" id="UP000198418">
    <property type="component" value="Unassembled WGS sequence"/>
</dbReference>